<reference evidence="3 4" key="1">
    <citation type="submission" date="2022-06" db="EMBL/GenBank/DDBJ databases">
        <title>Sequencing the genomes of 1000 actinobacteria strains.</title>
        <authorList>
            <person name="Klenk H.-P."/>
        </authorList>
    </citation>
    <scope>NUCLEOTIDE SEQUENCE [LARGE SCALE GENOMIC DNA]</scope>
    <source>
        <strain evidence="3 4">DSM 44170</strain>
    </source>
</reference>
<evidence type="ECO:0000256" key="2">
    <source>
        <dbReference type="SAM" id="SignalP"/>
    </source>
</evidence>
<keyword evidence="1" id="KW-1133">Transmembrane helix</keyword>
<protein>
    <recommendedName>
        <fullName evidence="5">Integral membrane protein</fullName>
    </recommendedName>
</protein>
<name>A0ABT1KE19_9ACTN</name>
<evidence type="ECO:0000256" key="1">
    <source>
        <dbReference type="SAM" id="Phobius"/>
    </source>
</evidence>
<organism evidence="3 4">
    <name type="scientific">Nonomuraea roseoviolacea subsp. carminata</name>
    <dbReference type="NCBI Taxonomy" id="160689"/>
    <lineage>
        <taxon>Bacteria</taxon>
        <taxon>Bacillati</taxon>
        <taxon>Actinomycetota</taxon>
        <taxon>Actinomycetes</taxon>
        <taxon>Streptosporangiales</taxon>
        <taxon>Streptosporangiaceae</taxon>
        <taxon>Nonomuraea</taxon>
    </lineage>
</organism>
<dbReference type="Proteomes" id="UP001320766">
    <property type="component" value="Unassembled WGS sequence"/>
</dbReference>
<feature type="transmembrane region" description="Helical" evidence="1">
    <location>
        <begin position="140"/>
        <end position="158"/>
    </location>
</feature>
<evidence type="ECO:0000313" key="4">
    <source>
        <dbReference type="Proteomes" id="UP001320766"/>
    </source>
</evidence>
<feature type="chain" id="PRO_5046860816" description="Integral membrane protein" evidence="2">
    <location>
        <begin position="28"/>
        <end position="177"/>
    </location>
</feature>
<evidence type="ECO:0008006" key="5">
    <source>
        <dbReference type="Google" id="ProtNLM"/>
    </source>
</evidence>
<keyword evidence="4" id="KW-1185">Reference proteome</keyword>
<accession>A0ABT1KE19</accession>
<dbReference type="RefSeq" id="WP_253778056.1">
    <property type="nucleotide sequence ID" value="NZ_BAAAVE010000047.1"/>
</dbReference>
<feature type="signal peptide" evidence="2">
    <location>
        <begin position="1"/>
        <end position="27"/>
    </location>
</feature>
<sequence>MRAQALGGLGLLASALLCLAGTLTASAEVMWGAGAWAGAAATATVYRDVARHAGRGRAAVALALLGVVASAWMIAATLRVAGGGRVAAQSVPRLALACAAAAGIALLAYGLARAGLVRPAAGAVIAFAALLGPLTGDPGAPYLLGAGPLGAALLAGAIRARIPARRSRDGPAGDPPP</sequence>
<keyword evidence="1" id="KW-0812">Transmembrane</keyword>
<feature type="transmembrane region" description="Helical" evidence="1">
    <location>
        <begin position="58"/>
        <end position="78"/>
    </location>
</feature>
<proteinExistence type="predicted"/>
<feature type="transmembrane region" description="Helical" evidence="1">
    <location>
        <begin position="90"/>
        <end position="109"/>
    </location>
</feature>
<feature type="transmembrane region" description="Helical" evidence="1">
    <location>
        <begin position="30"/>
        <end position="46"/>
    </location>
</feature>
<gene>
    <name evidence="3" type="ORF">HD595_007728</name>
</gene>
<dbReference type="EMBL" id="JAMZEC010000001">
    <property type="protein sequence ID" value="MCP2351606.1"/>
    <property type="molecule type" value="Genomic_DNA"/>
</dbReference>
<evidence type="ECO:0000313" key="3">
    <source>
        <dbReference type="EMBL" id="MCP2351606.1"/>
    </source>
</evidence>
<feature type="transmembrane region" description="Helical" evidence="1">
    <location>
        <begin position="116"/>
        <end position="134"/>
    </location>
</feature>
<keyword evidence="1" id="KW-0472">Membrane</keyword>
<keyword evidence="2" id="KW-0732">Signal</keyword>
<comment type="caution">
    <text evidence="3">The sequence shown here is derived from an EMBL/GenBank/DDBJ whole genome shotgun (WGS) entry which is preliminary data.</text>
</comment>